<keyword evidence="2" id="KW-0812">Transmembrane</keyword>
<evidence type="ECO:0000313" key="3">
    <source>
        <dbReference type="EMBL" id="PWV80890.1"/>
    </source>
</evidence>
<dbReference type="EMBL" id="QGTL01000001">
    <property type="protein sequence ID" value="PWV80890.1"/>
    <property type="molecule type" value="Genomic_DNA"/>
</dbReference>
<dbReference type="RefSeq" id="WP_110035512.1">
    <property type="nucleotide sequence ID" value="NZ_QGTL01000001.1"/>
</dbReference>
<feature type="region of interest" description="Disordered" evidence="1">
    <location>
        <begin position="1"/>
        <end position="23"/>
    </location>
</feature>
<dbReference type="Proteomes" id="UP000246410">
    <property type="component" value="Unassembled WGS sequence"/>
</dbReference>
<evidence type="ECO:0000256" key="2">
    <source>
        <dbReference type="SAM" id="Phobius"/>
    </source>
</evidence>
<reference evidence="3 4" key="1">
    <citation type="submission" date="2018-05" db="EMBL/GenBank/DDBJ databases">
        <title>Genomic Encyclopedia of Type Strains, Phase IV (KMG-IV): sequencing the most valuable type-strain genomes for metagenomic binning, comparative biology and taxonomic classification.</title>
        <authorList>
            <person name="Goeker M."/>
        </authorList>
    </citation>
    <scope>NUCLEOTIDE SEQUENCE [LARGE SCALE GENOMIC DNA]</scope>
    <source>
        <strain evidence="3 4">DSM 44717</strain>
    </source>
</reference>
<gene>
    <name evidence="3" type="ORF">DFR69_101226</name>
</gene>
<feature type="transmembrane region" description="Helical" evidence="2">
    <location>
        <begin position="113"/>
        <end position="132"/>
    </location>
</feature>
<feature type="transmembrane region" description="Helical" evidence="2">
    <location>
        <begin position="87"/>
        <end position="107"/>
    </location>
</feature>
<feature type="transmembrane region" description="Helical" evidence="2">
    <location>
        <begin position="35"/>
        <end position="54"/>
    </location>
</feature>
<protein>
    <submittedName>
        <fullName evidence="3">Uncharacterized protein</fullName>
    </submittedName>
</protein>
<feature type="transmembrane region" description="Helical" evidence="2">
    <location>
        <begin position="60"/>
        <end position="80"/>
    </location>
</feature>
<sequence>MTDATAALPTPLDDRYADEAPPPGLMPGTVRGARLIALVATLVGMVLIVLTVALGTDGSLGTLVAGYLPSLALAPLSLLFGRGGDRVRQAAVALAALAALVSSTGILTGLPPGAVGIVANGAILALLLRPSAKAWFTRER</sequence>
<keyword evidence="4" id="KW-1185">Reference proteome</keyword>
<keyword evidence="2" id="KW-0472">Membrane</keyword>
<comment type="caution">
    <text evidence="3">The sequence shown here is derived from an EMBL/GenBank/DDBJ whole genome shotgun (WGS) entry which is preliminary data.</text>
</comment>
<keyword evidence="2" id="KW-1133">Transmembrane helix</keyword>
<dbReference type="AlphaFoldDB" id="A0A317P070"/>
<accession>A0A317P070</accession>
<evidence type="ECO:0000256" key="1">
    <source>
        <dbReference type="SAM" id="MobiDB-lite"/>
    </source>
</evidence>
<proteinExistence type="predicted"/>
<organism evidence="3 4">
    <name type="scientific">Nocardia neocaledoniensis</name>
    <dbReference type="NCBI Taxonomy" id="236511"/>
    <lineage>
        <taxon>Bacteria</taxon>
        <taxon>Bacillati</taxon>
        <taxon>Actinomycetota</taxon>
        <taxon>Actinomycetes</taxon>
        <taxon>Mycobacteriales</taxon>
        <taxon>Nocardiaceae</taxon>
        <taxon>Nocardia</taxon>
    </lineage>
</organism>
<name>A0A317P070_9NOCA</name>
<evidence type="ECO:0000313" key="4">
    <source>
        <dbReference type="Proteomes" id="UP000246410"/>
    </source>
</evidence>